<proteinExistence type="predicted"/>
<accession>A0AA88M5Y1</accession>
<organism evidence="1 2">
    <name type="scientific">Tachysurus vachellii</name>
    <name type="common">Darkbarbel catfish</name>
    <name type="synonym">Pelteobagrus vachellii</name>
    <dbReference type="NCBI Taxonomy" id="175792"/>
    <lineage>
        <taxon>Eukaryota</taxon>
        <taxon>Metazoa</taxon>
        <taxon>Chordata</taxon>
        <taxon>Craniata</taxon>
        <taxon>Vertebrata</taxon>
        <taxon>Euteleostomi</taxon>
        <taxon>Actinopterygii</taxon>
        <taxon>Neopterygii</taxon>
        <taxon>Teleostei</taxon>
        <taxon>Ostariophysi</taxon>
        <taxon>Siluriformes</taxon>
        <taxon>Bagridae</taxon>
        <taxon>Tachysurus</taxon>
    </lineage>
</organism>
<evidence type="ECO:0000313" key="1">
    <source>
        <dbReference type="EMBL" id="KAK2831345.1"/>
    </source>
</evidence>
<dbReference type="Proteomes" id="UP001187315">
    <property type="component" value="Unassembled WGS sequence"/>
</dbReference>
<gene>
    <name evidence="1" type="ORF">Q7C36_016431</name>
</gene>
<sequence length="89" mass="9969">MGNRFCSISFPTKRHGAQDPLPHSSTCSSPDPLGVNKDARYLLNLVWTPALEPRFFLRPRPLDSSKYSGDVNEHSKTGEKIGLYQVQLP</sequence>
<reference evidence="1" key="1">
    <citation type="submission" date="2023-08" db="EMBL/GenBank/DDBJ databases">
        <title>Pelteobagrus vachellii genome.</title>
        <authorList>
            <person name="Liu H."/>
        </authorList>
    </citation>
    <scope>NUCLEOTIDE SEQUENCE</scope>
    <source>
        <strain evidence="1">PRFRI_2022a</strain>
        <tissue evidence="1">Muscle</tissue>
    </source>
</reference>
<keyword evidence="2" id="KW-1185">Reference proteome</keyword>
<protein>
    <submittedName>
        <fullName evidence="1">Uncharacterized protein</fullName>
    </submittedName>
</protein>
<dbReference type="AlphaFoldDB" id="A0AA88M5Y1"/>
<comment type="caution">
    <text evidence="1">The sequence shown here is derived from an EMBL/GenBank/DDBJ whole genome shotgun (WGS) entry which is preliminary data.</text>
</comment>
<dbReference type="EMBL" id="JAVHJS010000017">
    <property type="protein sequence ID" value="KAK2831345.1"/>
    <property type="molecule type" value="Genomic_DNA"/>
</dbReference>
<name>A0AA88M5Y1_TACVA</name>
<evidence type="ECO:0000313" key="2">
    <source>
        <dbReference type="Proteomes" id="UP001187315"/>
    </source>
</evidence>